<protein>
    <submittedName>
        <fullName evidence="1">Uncharacterized protein</fullName>
    </submittedName>
</protein>
<comment type="caution">
    <text evidence="1">The sequence shown here is derived from an EMBL/GenBank/DDBJ whole genome shotgun (WGS) entry which is preliminary data.</text>
</comment>
<keyword evidence="2" id="KW-1185">Reference proteome</keyword>
<evidence type="ECO:0000313" key="2">
    <source>
        <dbReference type="Proteomes" id="UP001606302"/>
    </source>
</evidence>
<dbReference type="EMBL" id="JBIGHX010000003">
    <property type="protein sequence ID" value="MFG6462286.1"/>
    <property type="molecule type" value="Genomic_DNA"/>
</dbReference>
<proteinExistence type="predicted"/>
<dbReference type="Proteomes" id="UP001606302">
    <property type="component" value="Unassembled WGS sequence"/>
</dbReference>
<evidence type="ECO:0000313" key="1">
    <source>
        <dbReference type="EMBL" id="MFG6462286.1"/>
    </source>
</evidence>
<dbReference type="RefSeq" id="WP_394511149.1">
    <property type="nucleotide sequence ID" value="NZ_JBIGHX010000003.1"/>
</dbReference>
<gene>
    <name evidence="1" type="ORF">ACG04Q_11960</name>
</gene>
<accession>A0ABW7GK42</accession>
<reference evidence="1 2" key="1">
    <citation type="submission" date="2024-08" db="EMBL/GenBank/DDBJ databases">
        <authorList>
            <person name="Lu H."/>
        </authorList>
    </citation>
    <scope>NUCLEOTIDE SEQUENCE [LARGE SCALE GENOMIC DNA]</scope>
    <source>
        <strain evidence="1 2">DXS20W</strain>
    </source>
</reference>
<sequence>MNVQQLREQLAELPGHWPVHVEVEKDGSGGGGDVDFHFALDVQPSSFPTYGSMAVIRIARPEDLG</sequence>
<name>A0ABW7GK42_9BURK</name>
<organism evidence="1 2">
    <name type="scientific">Pelomonas lactea</name>
    <dbReference type="NCBI Taxonomy" id="3299030"/>
    <lineage>
        <taxon>Bacteria</taxon>
        <taxon>Pseudomonadati</taxon>
        <taxon>Pseudomonadota</taxon>
        <taxon>Betaproteobacteria</taxon>
        <taxon>Burkholderiales</taxon>
        <taxon>Sphaerotilaceae</taxon>
        <taxon>Roseateles</taxon>
    </lineage>
</organism>